<dbReference type="RefSeq" id="WP_381234001.1">
    <property type="nucleotide sequence ID" value="NZ_JBHSKH010000019.1"/>
</dbReference>
<organism evidence="1 2">
    <name type="scientific">Streptomyces kaempferi</name>
    <dbReference type="NCBI Taxonomy" id="333725"/>
    <lineage>
        <taxon>Bacteria</taxon>
        <taxon>Bacillati</taxon>
        <taxon>Actinomycetota</taxon>
        <taxon>Actinomycetes</taxon>
        <taxon>Kitasatosporales</taxon>
        <taxon>Streptomycetaceae</taxon>
        <taxon>Streptomyces</taxon>
    </lineage>
</organism>
<name>A0ABW3XQS0_9ACTN</name>
<keyword evidence="2" id="KW-1185">Reference proteome</keyword>
<protein>
    <submittedName>
        <fullName evidence="1">Uncharacterized protein</fullName>
    </submittedName>
</protein>
<accession>A0ABW3XQS0</accession>
<reference evidence="2" key="1">
    <citation type="journal article" date="2019" name="Int. J. Syst. Evol. Microbiol.">
        <title>The Global Catalogue of Microorganisms (GCM) 10K type strain sequencing project: providing services to taxonomists for standard genome sequencing and annotation.</title>
        <authorList>
            <consortium name="The Broad Institute Genomics Platform"/>
            <consortium name="The Broad Institute Genome Sequencing Center for Infectious Disease"/>
            <person name="Wu L."/>
            <person name="Ma J."/>
        </authorList>
    </citation>
    <scope>NUCLEOTIDE SEQUENCE [LARGE SCALE GENOMIC DNA]</scope>
    <source>
        <strain evidence="2">CGMCC 4.7020</strain>
    </source>
</reference>
<sequence length="86" mass="9229">MCCSPAINCRRTADHLIDAFTGSGEAELMNVYAHPLAVRAVVEMVGMDTHNDDTDILVQDLRISPHAAEGGDPVGASVRVLQRLVD</sequence>
<dbReference type="EMBL" id="JBHTMM010000094">
    <property type="protein sequence ID" value="MFD1311892.1"/>
    <property type="molecule type" value="Genomic_DNA"/>
</dbReference>
<comment type="caution">
    <text evidence="1">The sequence shown here is derived from an EMBL/GenBank/DDBJ whole genome shotgun (WGS) entry which is preliminary data.</text>
</comment>
<gene>
    <name evidence="1" type="ORF">ACFQ5X_39595</name>
</gene>
<dbReference type="Proteomes" id="UP001597058">
    <property type="component" value="Unassembled WGS sequence"/>
</dbReference>
<proteinExistence type="predicted"/>
<evidence type="ECO:0000313" key="2">
    <source>
        <dbReference type="Proteomes" id="UP001597058"/>
    </source>
</evidence>
<evidence type="ECO:0000313" key="1">
    <source>
        <dbReference type="EMBL" id="MFD1311892.1"/>
    </source>
</evidence>